<keyword evidence="2 8" id="KW-0597">Phosphoprotein</keyword>
<dbReference type="InterPro" id="IPR036388">
    <property type="entry name" value="WH-like_DNA-bd_sf"/>
</dbReference>
<evidence type="ECO:0000259" key="11">
    <source>
        <dbReference type="PROSITE" id="PS51755"/>
    </source>
</evidence>
<evidence type="ECO:0000313" key="12">
    <source>
        <dbReference type="EMBL" id="BDS11784.1"/>
    </source>
</evidence>
<dbReference type="RefSeq" id="WP_264792928.1">
    <property type="nucleotide sequence ID" value="NZ_AP026867.1"/>
</dbReference>
<dbReference type="Pfam" id="PF00072">
    <property type="entry name" value="Response_reg"/>
    <property type="match status" value="1"/>
</dbReference>
<keyword evidence="4" id="KW-0805">Transcription regulation</keyword>
<reference evidence="12" key="1">
    <citation type="submission" date="2022-09" db="EMBL/GenBank/DDBJ databases">
        <title>Aureispira anguillicida sp. nov., isolated from Leptocephalus of Japanese eel Anguilla japonica.</title>
        <authorList>
            <person name="Yuasa K."/>
            <person name="Mekata T."/>
            <person name="Ikunari K."/>
        </authorList>
    </citation>
    <scope>NUCLEOTIDE SEQUENCE</scope>
    <source>
        <strain evidence="12">EL160426</strain>
    </source>
</reference>
<dbReference type="GO" id="GO:0006355">
    <property type="term" value="P:regulation of DNA-templated transcription"/>
    <property type="evidence" value="ECO:0007669"/>
    <property type="project" value="InterPro"/>
</dbReference>
<feature type="domain" description="Response regulatory" evidence="10">
    <location>
        <begin position="7"/>
        <end position="123"/>
    </location>
</feature>
<dbReference type="PROSITE" id="PS50110">
    <property type="entry name" value="RESPONSE_REGULATORY"/>
    <property type="match status" value="1"/>
</dbReference>
<evidence type="ECO:0000256" key="2">
    <source>
        <dbReference type="ARBA" id="ARBA00022553"/>
    </source>
</evidence>
<dbReference type="InterPro" id="IPR011006">
    <property type="entry name" value="CheY-like_superfamily"/>
</dbReference>
<dbReference type="GO" id="GO:0032993">
    <property type="term" value="C:protein-DNA complex"/>
    <property type="evidence" value="ECO:0007669"/>
    <property type="project" value="TreeGrafter"/>
</dbReference>
<dbReference type="SMART" id="SM00448">
    <property type="entry name" value="REC"/>
    <property type="match status" value="1"/>
</dbReference>
<gene>
    <name evidence="12" type="ORF">AsAng_0024980</name>
</gene>
<dbReference type="Gene3D" id="1.10.10.10">
    <property type="entry name" value="Winged helix-like DNA-binding domain superfamily/Winged helix DNA-binding domain"/>
    <property type="match status" value="1"/>
</dbReference>
<name>A0A916DRE5_9BACT</name>
<dbReference type="PANTHER" id="PTHR48111">
    <property type="entry name" value="REGULATOR OF RPOS"/>
    <property type="match status" value="1"/>
</dbReference>
<evidence type="ECO:0000256" key="5">
    <source>
        <dbReference type="ARBA" id="ARBA00023125"/>
    </source>
</evidence>
<keyword evidence="13" id="KW-1185">Reference proteome</keyword>
<dbReference type="FunFam" id="1.10.10.10:FF:000018">
    <property type="entry name" value="DNA-binding response regulator ResD"/>
    <property type="match status" value="1"/>
</dbReference>
<dbReference type="Gene3D" id="3.40.50.2300">
    <property type="match status" value="1"/>
</dbReference>
<dbReference type="CDD" id="cd00383">
    <property type="entry name" value="trans_reg_C"/>
    <property type="match status" value="1"/>
</dbReference>
<evidence type="ECO:0000256" key="3">
    <source>
        <dbReference type="ARBA" id="ARBA00023012"/>
    </source>
</evidence>
<dbReference type="InterPro" id="IPR001789">
    <property type="entry name" value="Sig_transdc_resp-reg_receiver"/>
</dbReference>
<dbReference type="InterPro" id="IPR001867">
    <property type="entry name" value="OmpR/PhoB-type_DNA-bd"/>
</dbReference>
<protein>
    <recommendedName>
        <fullName evidence="1">Phosphate regulon transcriptional regulatory protein PhoB</fullName>
    </recommendedName>
</protein>
<dbReference type="SUPFAM" id="SSF46894">
    <property type="entry name" value="C-terminal effector domain of the bipartite response regulators"/>
    <property type="match status" value="1"/>
</dbReference>
<feature type="domain" description="OmpR/PhoB-type" evidence="11">
    <location>
        <begin position="135"/>
        <end position="231"/>
    </location>
</feature>
<sequence>MNSSEYKILIADDEPDILEFVCYNLTKEGFEVTSATNGLEALQKAKEIKPHLILLDIMMPEMDGVEVCKELRAIPEFENTIIAFLTARSEDYSQIVGFEVGGDDYITKPIRPRVLISRINALLRRFNKKSPKTDKNVIQVSDLYINKEQFIVQKQDTDDKITLAKKEFELLCLLASKPGKVFTREEIFNKIWGSNVIVGNRTIDVHIRKIREKVGENYIKTIKGIGYKFEF</sequence>
<dbReference type="GO" id="GO:0000156">
    <property type="term" value="F:phosphorelay response regulator activity"/>
    <property type="evidence" value="ECO:0007669"/>
    <property type="project" value="TreeGrafter"/>
</dbReference>
<evidence type="ECO:0000256" key="8">
    <source>
        <dbReference type="PROSITE-ProRule" id="PRU00169"/>
    </source>
</evidence>
<proteinExistence type="predicted"/>
<evidence type="ECO:0000259" key="10">
    <source>
        <dbReference type="PROSITE" id="PS50110"/>
    </source>
</evidence>
<feature type="DNA-binding region" description="OmpR/PhoB-type" evidence="9">
    <location>
        <begin position="135"/>
        <end position="231"/>
    </location>
</feature>
<dbReference type="Pfam" id="PF00486">
    <property type="entry name" value="Trans_reg_C"/>
    <property type="match status" value="1"/>
</dbReference>
<dbReference type="KEGG" id="aup:AsAng_0024980"/>
<organism evidence="12 13">
    <name type="scientific">Aureispira anguillae</name>
    <dbReference type="NCBI Taxonomy" id="2864201"/>
    <lineage>
        <taxon>Bacteria</taxon>
        <taxon>Pseudomonadati</taxon>
        <taxon>Bacteroidota</taxon>
        <taxon>Saprospiria</taxon>
        <taxon>Saprospirales</taxon>
        <taxon>Saprospiraceae</taxon>
        <taxon>Aureispira</taxon>
    </lineage>
</organism>
<evidence type="ECO:0000256" key="4">
    <source>
        <dbReference type="ARBA" id="ARBA00023015"/>
    </source>
</evidence>
<dbReference type="AlphaFoldDB" id="A0A916DRE5"/>
<dbReference type="Proteomes" id="UP001060919">
    <property type="component" value="Chromosome"/>
</dbReference>
<dbReference type="FunFam" id="3.40.50.2300:FF:000001">
    <property type="entry name" value="DNA-binding response regulator PhoB"/>
    <property type="match status" value="1"/>
</dbReference>
<dbReference type="PROSITE" id="PS51755">
    <property type="entry name" value="OMPR_PHOB"/>
    <property type="match status" value="1"/>
</dbReference>
<dbReference type="InterPro" id="IPR016032">
    <property type="entry name" value="Sig_transdc_resp-reg_C-effctor"/>
</dbReference>
<feature type="modified residue" description="4-aspartylphosphate" evidence="8">
    <location>
        <position position="56"/>
    </location>
</feature>
<evidence type="ECO:0000256" key="9">
    <source>
        <dbReference type="PROSITE-ProRule" id="PRU01091"/>
    </source>
</evidence>
<keyword evidence="5 9" id="KW-0238">DNA-binding</keyword>
<dbReference type="SUPFAM" id="SSF52172">
    <property type="entry name" value="CheY-like"/>
    <property type="match status" value="1"/>
</dbReference>
<evidence type="ECO:0000256" key="6">
    <source>
        <dbReference type="ARBA" id="ARBA00023163"/>
    </source>
</evidence>
<dbReference type="GO" id="GO:0005829">
    <property type="term" value="C:cytosol"/>
    <property type="evidence" value="ECO:0007669"/>
    <property type="project" value="TreeGrafter"/>
</dbReference>
<evidence type="ECO:0000256" key="7">
    <source>
        <dbReference type="ARBA" id="ARBA00024735"/>
    </source>
</evidence>
<accession>A0A916DRE5</accession>
<keyword evidence="3" id="KW-0902">Two-component regulatory system</keyword>
<comment type="function">
    <text evidence="7">This protein is a positive regulator for the phosphate regulon. Transcription of this operon is positively regulated by PhoB and PhoR when phosphate is limited.</text>
</comment>
<dbReference type="PANTHER" id="PTHR48111:SF1">
    <property type="entry name" value="TWO-COMPONENT RESPONSE REGULATOR ORR33"/>
    <property type="match status" value="1"/>
</dbReference>
<dbReference type="SMART" id="SM00862">
    <property type="entry name" value="Trans_reg_C"/>
    <property type="match status" value="1"/>
</dbReference>
<dbReference type="InterPro" id="IPR039420">
    <property type="entry name" value="WalR-like"/>
</dbReference>
<dbReference type="GO" id="GO:0000976">
    <property type="term" value="F:transcription cis-regulatory region binding"/>
    <property type="evidence" value="ECO:0007669"/>
    <property type="project" value="TreeGrafter"/>
</dbReference>
<keyword evidence="6" id="KW-0804">Transcription</keyword>
<evidence type="ECO:0000256" key="1">
    <source>
        <dbReference type="ARBA" id="ARBA00013332"/>
    </source>
</evidence>
<dbReference type="EMBL" id="AP026867">
    <property type="protein sequence ID" value="BDS11784.1"/>
    <property type="molecule type" value="Genomic_DNA"/>
</dbReference>
<evidence type="ECO:0000313" key="13">
    <source>
        <dbReference type="Proteomes" id="UP001060919"/>
    </source>
</evidence>